<organism evidence="4 5">
    <name type="scientific">Lentinula raphanica</name>
    <dbReference type="NCBI Taxonomy" id="153919"/>
    <lineage>
        <taxon>Eukaryota</taxon>
        <taxon>Fungi</taxon>
        <taxon>Dikarya</taxon>
        <taxon>Basidiomycota</taxon>
        <taxon>Agaricomycotina</taxon>
        <taxon>Agaricomycetes</taxon>
        <taxon>Agaricomycetidae</taxon>
        <taxon>Agaricales</taxon>
        <taxon>Marasmiineae</taxon>
        <taxon>Omphalotaceae</taxon>
        <taxon>Lentinula</taxon>
    </lineage>
</organism>
<keyword evidence="5" id="KW-1185">Reference proteome</keyword>
<protein>
    <recommendedName>
        <fullName evidence="3">COP9 signalosome complex subunit 3 N-terminal helical repeats domain-containing protein</fullName>
    </recommendedName>
</protein>
<dbReference type="InterPro" id="IPR050756">
    <property type="entry name" value="CSN3"/>
</dbReference>
<dbReference type="InterPro" id="IPR055089">
    <property type="entry name" value="COP9_N"/>
</dbReference>
<comment type="caution">
    <text evidence="4">The sequence shown here is derived from an EMBL/GenBank/DDBJ whole genome shotgun (WGS) entry which is preliminary data.</text>
</comment>
<evidence type="ECO:0000256" key="2">
    <source>
        <dbReference type="SAM" id="MobiDB-lite"/>
    </source>
</evidence>
<name>A0AA38P4A8_9AGAR</name>
<dbReference type="Pfam" id="PF22788">
    <property type="entry name" value="COP9_hel_rpt"/>
    <property type="match status" value="1"/>
</dbReference>
<proteinExistence type="predicted"/>
<dbReference type="PANTHER" id="PTHR10758">
    <property type="entry name" value="26S PROTEASOME NON-ATPASE REGULATORY SUBUNIT 3/COP9 SIGNALOSOME COMPLEX SUBUNIT 3"/>
    <property type="match status" value="1"/>
</dbReference>
<evidence type="ECO:0000313" key="5">
    <source>
        <dbReference type="Proteomes" id="UP001163846"/>
    </source>
</evidence>
<evidence type="ECO:0000313" key="4">
    <source>
        <dbReference type="EMBL" id="KAJ3836019.1"/>
    </source>
</evidence>
<feature type="compositionally biased region" description="Basic and acidic residues" evidence="2">
    <location>
        <begin position="491"/>
        <end position="500"/>
    </location>
</feature>
<feature type="domain" description="COP9 signalosome complex subunit 3 N-terminal helical repeats" evidence="3">
    <location>
        <begin position="42"/>
        <end position="269"/>
    </location>
</feature>
<sequence length="500" mass="54501">MSADNQSIDGLVQQITTSNNVEVLAHTLRNTAASGRDVREFILASSMSSGQDPLSVLDLRINTLGVLYILSARLNMYLNAQSGVQGPPWASVAQFCQVFDPVQARFAPERMVMLARSLARYAELQGNAKLAIPLLYSLATRLPFTPSCLSPIHPTLLLVSLQNKHITPEIIRLLIEHPINDLYTYFSVYPEFNPSYHDNLLYHYLGGIILTKTGNYTAALDYFETALTAPSTGNSPPAGLQLEALKKLRLVQCIALGGLQPLPKYTSPILTRIFKGTPYQNLINAFPGSPHPKDRREGPSSGTNRLKQLLLKDRDLYASECNLGLVELLVAEAPKWIIKRLTETYVTLGLTEIGRYIGIDNESQVRALVLRMIDSRIIHATISDSDIVTFHDAPGTADVSIEDIRTLLGDIQGGTLSKVSVPMLLEAVQAQSALLSELDMDVGQSREFVSKAIKMGGGNSGMSIGSPGTGFGPGGTFPDEDDYPSGSTYSIDREDTMVFG</sequence>
<evidence type="ECO:0000259" key="3">
    <source>
        <dbReference type="Pfam" id="PF22788"/>
    </source>
</evidence>
<dbReference type="EMBL" id="MU806356">
    <property type="protein sequence ID" value="KAJ3836019.1"/>
    <property type="molecule type" value="Genomic_DNA"/>
</dbReference>
<dbReference type="AlphaFoldDB" id="A0AA38P4A8"/>
<reference evidence="4" key="1">
    <citation type="submission" date="2022-08" db="EMBL/GenBank/DDBJ databases">
        <authorList>
            <consortium name="DOE Joint Genome Institute"/>
            <person name="Min B."/>
            <person name="Riley R."/>
            <person name="Sierra-Patev S."/>
            <person name="Naranjo-Ortiz M."/>
            <person name="Looney B."/>
            <person name="Konkel Z."/>
            <person name="Slot J.C."/>
            <person name="Sakamoto Y."/>
            <person name="Steenwyk J.L."/>
            <person name="Rokas A."/>
            <person name="Carro J."/>
            <person name="Camarero S."/>
            <person name="Ferreira P."/>
            <person name="Molpeceres G."/>
            <person name="Ruiz-Duenas F.J."/>
            <person name="Serrano A."/>
            <person name="Henrissat B."/>
            <person name="Drula E."/>
            <person name="Hughes K.W."/>
            <person name="Mata J.L."/>
            <person name="Ishikawa N.K."/>
            <person name="Vargas-Isla R."/>
            <person name="Ushijima S."/>
            <person name="Smith C.A."/>
            <person name="Ahrendt S."/>
            <person name="Andreopoulos W."/>
            <person name="He G."/>
            <person name="Labutti K."/>
            <person name="Lipzen A."/>
            <person name="Ng V."/>
            <person name="Sandor L."/>
            <person name="Barry K."/>
            <person name="Martinez A.T."/>
            <person name="Xiao Y."/>
            <person name="Gibbons J.G."/>
            <person name="Terashima K."/>
            <person name="Hibbett D.S."/>
            <person name="Grigoriev I.V."/>
        </authorList>
    </citation>
    <scope>NUCLEOTIDE SEQUENCE</scope>
    <source>
        <strain evidence="4">TFB9207</strain>
    </source>
</reference>
<accession>A0AA38P4A8</accession>
<dbReference type="GO" id="GO:0006511">
    <property type="term" value="P:ubiquitin-dependent protein catabolic process"/>
    <property type="evidence" value="ECO:0007669"/>
    <property type="project" value="TreeGrafter"/>
</dbReference>
<evidence type="ECO:0000256" key="1">
    <source>
        <dbReference type="ARBA" id="ARBA00022490"/>
    </source>
</evidence>
<keyword evidence="1" id="KW-0963">Cytoplasm</keyword>
<feature type="region of interest" description="Disordered" evidence="2">
    <location>
        <begin position="459"/>
        <end position="500"/>
    </location>
</feature>
<dbReference type="Proteomes" id="UP001163846">
    <property type="component" value="Unassembled WGS sequence"/>
</dbReference>
<gene>
    <name evidence="4" type="ORF">F5878DRAFT_284498</name>
</gene>
<dbReference type="GO" id="GO:0008180">
    <property type="term" value="C:COP9 signalosome"/>
    <property type="evidence" value="ECO:0007669"/>
    <property type="project" value="TreeGrafter"/>
</dbReference>
<dbReference type="PANTHER" id="PTHR10758:SF1">
    <property type="entry name" value="COP9 SIGNALOSOME COMPLEX SUBUNIT 3"/>
    <property type="match status" value="1"/>
</dbReference>